<protein>
    <submittedName>
        <fullName evidence="2">Aspartyl/asparaginyl beta-hydroxylase domain-containing protein</fullName>
    </submittedName>
</protein>
<comment type="caution">
    <text evidence="2">The sequence shown here is derived from an EMBL/GenBank/DDBJ whole genome shotgun (WGS) entry which is preliminary data.</text>
</comment>
<dbReference type="Pfam" id="PF05118">
    <property type="entry name" value="Asp_Arg_Hydrox"/>
    <property type="match status" value="1"/>
</dbReference>
<feature type="domain" description="Aspartyl/asparaginy/proline hydroxylase" evidence="1">
    <location>
        <begin position="73"/>
        <end position="172"/>
    </location>
</feature>
<accession>A0ABR7L0Q2</accession>
<evidence type="ECO:0000259" key="1">
    <source>
        <dbReference type="Pfam" id="PF05118"/>
    </source>
</evidence>
<dbReference type="InterPro" id="IPR027443">
    <property type="entry name" value="IPNS-like_sf"/>
</dbReference>
<dbReference type="EMBL" id="JABVED010000001">
    <property type="protein sequence ID" value="MBC6446014.1"/>
    <property type="molecule type" value="Genomic_DNA"/>
</dbReference>
<gene>
    <name evidence="2" type="ORF">GPZ80_02355</name>
</gene>
<reference evidence="2 3" key="1">
    <citation type="submission" date="2020-06" db="EMBL/GenBank/DDBJ databases">
        <title>Actinokineospora xiongansis sp. nov., isolated from soil of Baiyangdian.</title>
        <authorList>
            <person name="Zhang X."/>
        </authorList>
    </citation>
    <scope>NUCLEOTIDE SEQUENCE [LARGE SCALE GENOMIC DNA]</scope>
    <source>
        <strain evidence="2 3">HBU206404</strain>
    </source>
</reference>
<proteinExistence type="predicted"/>
<organism evidence="2 3">
    <name type="scientific">Actinokineospora xionganensis</name>
    <dbReference type="NCBI Taxonomy" id="2684470"/>
    <lineage>
        <taxon>Bacteria</taxon>
        <taxon>Bacillati</taxon>
        <taxon>Actinomycetota</taxon>
        <taxon>Actinomycetes</taxon>
        <taxon>Pseudonocardiales</taxon>
        <taxon>Pseudonocardiaceae</taxon>
        <taxon>Actinokineospora</taxon>
    </lineage>
</organism>
<dbReference type="SUPFAM" id="SSF51197">
    <property type="entry name" value="Clavaminate synthase-like"/>
    <property type="match status" value="1"/>
</dbReference>
<dbReference type="RefSeq" id="WP_187218063.1">
    <property type="nucleotide sequence ID" value="NZ_JABVED010000001.1"/>
</dbReference>
<evidence type="ECO:0000313" key="3">
    <source>
        <dbReference type="Proteomes" id="UP000734823"/>
    </source>
</evidence>
<evidence type="ECO:0000313" key="2">
    <source>
        <dbReference type="EMBL" id="MBC6446014.1"/>
    </source>
</evidence>
<dbReference type="Gene3D" id="2.60.120.330">
    <property type="entry name" value="B-lactam Antibiotic, Isopenicillin N Synthase, Chain"/>
    <property type="match status" value="1"/>
</dbReference>
<keyword evidence="3" id="KW-1185">Reference proteome</keyword>
<dbReference type="InterPro" id="IPR007803">
    <property type="entry name" value="Asp/Arg/Pro-Hydrxlase"/>
</dbReference>
<sequence length="307" mass="33840">MDFPVDHDALKADIEVIDAMVWDPQATAGVDQIITRRDDVDHAVISLISPNADIERTDPGRPGEEYGRTRVLDQLPTIAALIDALPCDKMSVRLMRLTPGGQVALHVDSFFGFDYGKVRLHVPLTTTSTSRMVFGDDTIHWPPGNLWYGDFSTMHTITNDGPGDRVHIVADLLLSDELVALFPESHRPLDPMISRRPLEQAPPPPLAAGTWPAEVSGRALDWTRKDDAALDAPVAVEFVVDDDGTFAMRFPSGVLATLWPVADGAYRVGRMPEETMVVVEDGVISVVRRRGDVRRSFPCTLRAENAR</sequence>
<dbReference type="Proteomes" id="UP000734823">
    <property type="component" value="Unassembled WGS sequence"/>
</dbReference>
<name>A0ABR7L0Q2_9PSEU</name>